<dbReference type="EMBL" id="FXUL01000022">
    <property type="protein sequence ID" value="SMP75217.1"/>
    <property type="molecule type" value="Genomic_DNA"/>
</dbReference>
<dbReference type="Gene3D" id="3.30.450.270">
    <property type="match status" value="1"/>
</dbReference>
<feature type="domain" description="EAL" evidence="6">
    <location>
        <begin position="711"/>
        <end position="965"/>
    </location>
</feature>
<dbReference type="InterPro" id="IPR001633">
    <property type="entry name" value="EAL_dom"/>
</dbReference>
<proteinExistence type="predicted"/>
<dbReference type="Proteomes" id="UP001158049">
    <property type="component" value="Unassembled WGS sequence"/>
</dbReference>
<dbReference type="PANTHER" id="PTHR44757:SF2">
    <property type="entry name" value="BIOFILM ARCHITECTURE MAINTENANCE PROTEIN MBAA"/>
    <property type="match status" value="1"/>
</dbReference>
<dbReference type="InterPro" id="IPR013515">
    <property type="entry name" value="Phytochrome_cen-reg"/>
</dbReference>
<dbReference type="InterPro" id="IPR052155">
    <property type="entry name" value="Biofilm_reg_signaling"/>
</dbReference>
<keyword evidence="9" id="KW-1185">Reference proteome</keyword>
<reference evidence="8 9" key="1">
    <citation type="submission" date="2017-05" db="EMBL/GenBank/DDBJ databases">
        <authorList>
            <person name="Varghese N."/>
            <person name="Submissions S."/>
        </authorList>
    </citation>
    <scope>NUCLEOTIDE SEQUENCE [LARGE SCALE GENOMIC DNA]</scope>
    <source>
        <strain evidence="8 9">DSM 26001</strain>
    </source>
</reference>
<dbReference type="InterPro" id="IPR013654">
    <property type="entry name" value="PAS_2"/>
</dbReference>
<dbReference type="CDD" id="cd01948">
    <property type="entry name" value="EAL"/>
    <property type="match status" value="1"/>
</dbReference>
<dbReference type="Pfam" id="PF00563">
    <property type="entry name" value="EAL"/>
    <property type="match status" value="1"/>
</dbReference>
<evidence type="ECO:0000259" key="5">
    <source>
        <dbReference type="PROSITE" id="PS50046"/>
    </source>
</evidence>
<name>A0ABY1QMY1_9BURK</name>
<evidence type="ECO:0000259" key="7">
    <source>
        <dbReference type="PROSITE" id="PS50887"/>
    </source>
</evidence>
<dbReference type="InterPro" id="IPR035965">
    <property type="entry name" value="PAS-like_dom_sf"/>
</dbReference>
<dbReference type="InterPro" id="IPR003018">
    <property type="entry name" value="GAF"/>
</dbReference>
<dbReference type="Gene3D" id="3.30.450.40">
    <property type="match status" value="1"/>
</dbReference>
<protein>
    <submittedName>
        <fullName evidence="8">Diguanylate cyclase (GGDEF) domain-containing protein</fullName>
    </submittedName>
</protein>
<dbReference type="SUPFAM" id="SSF141868">
    <property type="entry name" value="EAL domain-like"/>
    <property type="match status" value="1"/>
</dbReference>
<dbReference type="PANTHER" id="PTHR44757">
    <property type="entry name" value="DIGUANYLATE CYCLASE DGCP"/>
    <property type="match status" value="1"/>
</dbReference>
<dbReference type="SMART" id="SM00267">
    <property type="entry name" value="GGDEF"/>
    <property type="match status" value="1"/>
</dbReference>
<keyword evidence="1" id="KW-0600">Photoreceptor protein</keyword>
<sequence>MKHHEHIDTISAELEKSCALEQIHLLGTVQPHGFLMVADLASERIVQVSSGIVRHWPGLADGAVLIGQPLAEWVDGIGASSLSSLPAAYPLTMAWRLRFERSGGAIADSREWECVGHRVQDYAVLEWLPSDSSPNENHLQNRTLTEITRAINRLRHADKLDSFFSDCVKVVQEFSGFDRVMIYRFLPDGCGEVVAEHTSPAYRQRFLGLRFPASDIPSQARRLYLTNRLRILADVEAPADTLAPSQLPDGSVLDQSQCLLRGLSPVHLSYLRNMGVRATLTLSLVCDDKLWGLIACHHHEPRVPPQQVREGLRQICELVAEISIMRIESLSKIEMVRTRLSFDLLLNQVRQALSTAHSIPSGLDACLPDLLKAFQASSLGLRMAGVDYVGGPGRHVGPARAVLDEVAEWVDTQGSAPRAGMWEDVLADRQRSLAGLPDAAGLLVARHDEDEMSFAFATRPEVGKQVRWGGKPHKPAVRVPEGTVRLEPRRSFAEWKQALRGHSEAWTAAEAEGLTRLVQVAAEVHKLHLNRKLQKKLHWRAHHDQLTGLLNRQAMEEEVSRRFRLEQFNCALLLLDLDNFKKINDTHGHGSGDILLQELSKRLGAAVTGFDLLARLGGDEFMALMRLHSPDASLALSMAEGFHRALGAPFDINDQQVSLSISIGIALPPQHGRTMSELMRRADLAMYHAKSLGRSRSVVFETMMESNQLEFYRLEHDLDTAVEKNQLVLAFQPKVDLLSGHVVGLEALVRWNHPSRGYCYPKVFISVAERSDQIIRIDRWVMRAAIEAQAKWLAAGRTLLPIAINLSMADILSTDMVGYLDRLLAESGVPAGALEVEVTESSMMGEPEKTKTVMQALNLRGIATTLDDFGTGFSSLSYLRQLPLQSLKIDQSFIQSMLKDGNAEKLTQTIIAMGLALEMRVVAEGVETMEQMRWLVEHGCLIGQGYFFSPPVSADNIHGVVERIEQNNYWQ</sequence>
<dbReference type="RefSeq" id="WP_283444589.1">
    <property type="nucleotide sequence ID" value="NZ_FXUL01000022.1"/>
</dbReference>
<keyword evidence="4" id="KW-0675">Receptor</keyword>
<dbReference type="Pfam" id="PF00360">
    <property type="entry name" value="PHY"/>
    <property type="match status" value="1"/>
</dbReference>
<dbReference type="SUPFAM" id="SSF55781">
    <property type="entry name" value="GAF domain-like"/>
    <property type="match status" value="2"/>
</dbReference>
<dbReference type="InterPro" id="IPR043128">
    <property type="entry name" value="Rev_trsase/Diguanyl_cyclase"/>
</dbReference>
<dbReference type="SUPFAM" id="SSF55785">
    <property type="entry name" value="PYP-like sensor domain (PAS domain)"/>
    <property type="match status" value="1"/>
</dbReference>
<evidence type="ECO:0000313" key="9">
    <source>
        <dbReference type="Proteomes" id="UP001158049"/>
    </source>
</evidence>
<dbReference type="InterPro" id="IPR029016">
    <property type="entry name" value="GAF-like_dom_sf"/>
</dbReference>
<dbReference type="PROSITE" id="PS50046">
    <property type="entry name" value="PHYTOCHROME_2"/>
    <property type="match status" value="1"/>
</dbReference>
<dbReference type="InterPro" id="IPR000160">
    <property type="entry name" value="GGDEF_dom"/>
</dbReference>
<dbReference type="InterPro" id="IPR035919">
    <property type="entry name" value="EAL_sf"/>
</dbReference>
<dbReference type="InterPro" id="IPR043150">
    <property type="entry name" value="Phytochrome_PHY_sf"/>
</dbReference>
<feature type="domain" description="Phytochrome chromophore attachment site" evidence="5">
    <location>
        <begin position="159"/>
        <end position="321"/>
    </location>
</feature>
<keyword evidence="2" id="KW-0716">Sensory transduction</keyword>
<evidence type="ECO:0000259" key="6">
    <source>
        <dbReference type="PROSITE" id="PS50883"/>
    </source>
</evidence>
<dbReference type="SUPFAM" id="SSF55073">
    <property type="entry name" value="Nucleotide cyclase"/>
    <property type="match status" value="1"/>
</dbReference>
<evidence type="ECO:0000256" key="3">
    <source>
        <dbReference type="ARBA" id="ARBA00022991"/>
    </source>
</evidence>
<dbReference type="NCBIfam" id="TIGR00254">
    <property type="entry name" value="GGDEF"/>
    <property type="match status" value="1"/>
</dbReference>
<dbReference type="InterPro" id="IPR016132">
    <property type="entry name" value="Phyto_chromo_attachment"/>
</dbReference>
<evidence type="ECO:0000256" key="4">
    <source>
        <dbReference type="ARBA" id="ARBA00023170"/>
    </source>
</evidence>
<dbReference type="PROSITE" id="PS50887">
    <property type="entry name" value="GGDEF"/>
    <property type="match status" value="1"/>
</dbReference>
<organism evidence="8 9">
    <name type="scientific">Noviherbaspirillum suwonense</name>
    <dbReference type="NCBI Taxonomy" id="1224511"/>
    <lineage>
        <taxon>Bacteria</taxon>
        <taxon>Pseudomonadati</taxon>
        <taxon>Pseudomonadota</taxon>
        <taxon>Betaproteobacteria</taxon>
        <taxon>Burkholderiales</taxon>
        <taxon>Oxalobacteraceae</taxon>
        <taxon>Noviherbaspirillum</taxon>
    </lineage>
</organism>
<dbReference type="Pfam" id="PF00990">
    <property type="entry name" value="GGDEF"/>
    <property type="match status" value="1"/>
</dbReference>
<dbReference type="Gene3D" id="3.20.20.450">
    <property type="entry name" value="EAL domain"/>
    <property type="match status" value="1"/>
</dbReference>
<feature type="domain" description="GGDEF" evidence="7">
    <location>
        <begin position="568"/>
        <end position="702"/>
    </location>
</feature>
<dbReference type="SMART" id="SM00052">
    <property type="entry name" value="EAL"/>
    <property type="match status" value="1"/>
</dbReference>
<gene>
    <name evidence="8" type="ORF">SAMN06295970_12254</name>
</gene>
<evidence type="ECO:0000256" key="2">
    <source>
        <dbReference type="ARBA" id="ARBA00022606"/>
    </source>
</evidence>
<dbReference type="PROSITE" id="PS50883">
    <property type="entry name" value="EAL"/>
    <property type="match status" value="1"/>
</dbReference>
<dbReference type="InterPro" id="IPR029787">
    <property type="entry name" value="Nucleotide_cyclase"/>
</dbReference>
<evidence type="ECO:0000313" key="8">
    <source>
        <dbReference type="EMBL" id="SMP75217.1"/>
    </source>
</evidence>
<keyword evidence="3" id="KW-0157">Chromophore</keyword>
<dbReference type="SMART" id="SM00065">
    <property type="entry name" value="GAF"/>
    <property type="match status" value="1"/>
</dbReference>
<dbReference type="Pfam" id="PF08446">
    <property type="entry name" value="PAS_2"/>
    <property type="match status" value="1"/>
</dbReference>
<dbReference type="Gene3D" id="3.30.450.20">
    <property type="entry name" value="PAS domain"/>
    <property type="match status" value="1"/>
</dbReference>
<comment type="caution">
    <text evidence="8">The sequence shown here is derived from an EMBL/GenBank/DDBJ whole genome shotgun (WGS) entry which is preliminary data.</text>
</comment>
<accession>A0ABY1QMY1</accession>
<dbReference type="Gene3D" id="3.30.70.270">
    <property type="match status" value="1"/>
</dbReference>
<dbReference type="CDD" id="cd01949">
    <property type="entry name" value="GGDEF"/>
    <property type="match status" value="1"/>
</dbReference>
<evidence type="ECO:0000256" key="1">
    <source>
        <dbReference type="ARBA" id="ARBA00022543"/>
    </source>
</evidence>
<dbReference type="Pfam" id="PF01590">
    <property type="entry name" value="GAF"/>
    <property type="match status" value="1"/>
</dbReference>